<proteinExistence type="predicted"/>
<keyword evidence="1" id="KW-0472">Membrane</keyword>
<feature type="transmembrane region" description="Helical" evidence="1">
    <location>
        <begin position="233"/>
        <end position="253"/>
    </location>
</feature>
<reference evidence="3" key="1">
    <citation type="submission" date="2018-03" db="EMBL/GenBank/DDBJ databases">
        <authorList>
            <person name="Navarro De La Torre S."/>
        </authorList>
    </citation>
    <scope>NUCLEOTIDE SEQUENCE [LARGE SCALE GENOMIC DNA]</scope>
    <source>
        <strain evidence="3">EAod3</strain>
    </source>
</reference>
<evidence type="ECO:0008006" key="4">
    <source>
        <dbReference type="Google" id="ProtNLM"/>
    </source>
</evidence>
<name>A0A2R8CHS9_9GAMM</name>
<feature type="transmembrane region" description="Helical" evidence="1">
    <location>
        <begin position="316"/>
        <end position="338"/>
    </location>
</feature>
<evidence type="ECO:0000313" key="2">
    <source>
        <dbReference type="EMBL" id="SPJ32451.1"/>
    </source>
</evidence>
<accession>A0A2R8CHS9</accession>
<dbReference type="Proteomes" id="UP000244934">
    <property type="component" value="Unassembled WGS sequence"/>
</dbReference>
<evidence type="ECO:0000256" key="1">
    <source>
        <dbReference type="SAM" id="Phobius"/>
    </source>
</evidence>
<keyword evidence="1" id="KW-1133">Transmembrane helix</keyword>
<dbReference type="RefSeq" id="WP_207771387.1">
    <property type="nucleotide sequence ID" value="NZ_ONZI01000001.1"/>
</dbReference>
<feature type="transmembrane region" description="Helical" evidence="1">
    <location>
        <begin position="195"/>
        <end position="221"/>
    </location>
</feature>
<feature type="transmembrane region" description="Helical" evidence="1">
    <location>
        <begin position="39"/>
        <end position="59"/>
    </location>
</feature>
<sequence>MIGGLYIAGPALSWILALMAAITFYIAPALPADSRPPPLHPAIWIWLLGMLAMLLILIAGHQLNELGTGKTIKSSIGWAKGWALLALFPLAGAALSIRPEVIYRAVCRLGLQTLFLMPFFLVAPSIGLPGLLYVSPLKVVGGSGPEYFAVILYTLEPGAGTPRWQFFAPWSPAAGMIAVVHILCALEEKHRGWRVVGVMAGLLLALLCQSRLALVALAIVWPLAFAFSRLKRAWLWFTAAPAIFLLGLFAPQINILVETAIDRFTGARADSSRVRAALGRIAVERWRNEAPWFGHAVVENGPHLVEYMPIGSHHSWFGLLFVKGLTGVVALVLPMAASMWMAARLSVDQAVGRVALSMLLTLTLYSFGENLEILSYLYWPALVLVGIAAREAALRRQRG</sequence>
<feature type="transmembrane region" description="Helical" evidence="1">
    <location>
        <begin position="373"/>
        <end position="393"/>
    </location>
</feature>
<dbReference type="AlphaFoldDB" id="A0A2R8CHS9"/>
<gene>
    <name evidence="2" type="ORF">KSP9073_00451</name>
</gene>
<dbReference type="EMBL" id="ONZI01000001">
    <property type="protein sequence ID" value="SPJ32451.1"/>
    <property type="molecule type" value="Genomic_DNA"/>
</dbReference>
<feature type="transmembrane region" description="Helical" evidence="1">
    <location>
        <begin position="6"/>
        <end position="27"/>
    </location>
</feature>
<keyword evidence="1" id="KW-0812">Transmembrane</keyword>
<evidence type="ECO:0000313" key="3">
    <source>
        <dbReference type="Proteomes" id="UP000244934"/>
    </source>
</evidence>
<feature type="transmembrane region" description="Helical" evidence="1">
    <location>
        <begin position="109"/>
        <end position="134"/>
    </location>
</feature>
<organism evidence="2 3">
    <name type="scientific">Kushneria phyllosphaerae</name>
    <dbReference type="NCBI Taxonomy" id="2100822"/>
    <lineage>
        <taxon>Bacteria</taxon>
        <taxon>Pseudomonadati</taxon>
        <taxon>Pseudomonadota</taxon>
        <taxon>Gammaproteobacteria</taxon>
        <taxon>Oceanospirillales</taxon>
        <taxon>Halomonadaceae</taxon>
        <taxon>Kushneria</taxon>
    </lineage>
</organism>
<protein>
    <recommendedName>
        <fullName evidence="4">Capsular biosynthesis protein</fullName>
    </recommendedName>
</protein>
<keyword evidence="3" id="KW-1185">Reference proteome</keyword>